<organism evidence="1 2">
    <name type="scientific">Durusdinium trenchii</name>
    <dbReference type="NCBI Taxonomy" id="1381693"/>
    <lineage>
        <taxon>Eukaryota</taxon>
        <taxon>Sar</taxon>
        <taxon>Alveolata</taxon>
        <taxon>Dinophyceae</taxon>
        <taxon>Suessiales</taxon>
        <taxon>Symbiodiniaceae</taxon>
        <taxon>Durusdinium</taxon>
    </lineage>
</organism>
<sequence length="701" mass="78303">VQNPLQDPDAAITAHMEGSPLIRPRMKIHAVWLHGISLHLKVKSILDRINIRNFIGKDAVIKVEYLTSCRYWKKWFDDNLHVTFRGGLKSDDTGHHAFIFMRLMLDELDVEYLSFGQTNNLPKLENMEKEDRESLKDHFKERFEHSASEKARSNKNMNAVKKGNLKCMTKRPKYPKCTMLGGSSDYPCGFKSVKDAFNWIYLIAWDPEAVSWRADVQVEDVVEALTSFEKQRFLTGDEMIASQVLPVTVQQASLSGAPKLELGELPNSTKAKMAGNSMSALCCGAMLLTCILALELKAEMTKRPLDTGGGGPSKAIKEAHPWAEEIVSFCEASSSGVVDLPVLCFLYRYPVDGMPTLHSWISVLRAILLNGFETWREVMEVKAVDDPIPLNQPLDYGKVLPDPALNFKSAFLKAVDEFNGYGSAVFSSKSRIDSNTALQLYGFTVPRPELTSLFKEHAPVEEDHVRERLTIATQQLSDLNREAKDAMYAADTVALAHDLAQIGQVYKAITQNEHSKKTEKILHLKAQNAIGSAIVADHMNANMAVHSGVIKDQLNVAERVEYDMNPGKKGWDKLKILLPPNIRQRHVDDPIHGGEWYGKQVGDKDAALVAKQEAEDKEAQAIKSTPWIEPESMQLLNDQYIIESKFAGRCPGTTMYLVAHCEATISHSQFQIAHGPSKFIKSEKVANMQRQESGTPGTVVN</sequence>
<accession>A0ABP0NAS1</accession>
<protein>
    <submittedName>
        <fullName evidence="1">Uncharacterized protein</fullName>
    </submittedName>
</protein>
<feature type="non-terminal residue" evidence="1">
    <location>
        <position position="1"/>
    </location>
</feature>
<dbReference type="EMBL" id="CAXAMM010027469">
    <property type="protein sequence ID" value="CAK9060883.1"/>
    <property type="molecule type" value="Genomic_DNA"/>
</dbReference>
<evidence type="ECO:0000313" key="1">
    <source>
        <dbReference type="EMBL" id="CAK9060883.1"/>
    </source>
</evidence>
<comment type="caution">
    <text evidence="1">The sequence shown here is derived from an EMBL/GenBank/DDBJ whole genome shotgun (WGS) entry which is preliminary data.</text>
</comment>
<proteinExistence type="predicted"/>
<name>A0ABP0NAS1_9DINO</name>
<gene>
    <name evidence="1" type="ORF">SCF082_LOCUS31987</name>
</gene>
<reference evidence="1 2" key="1">
    <citation type="submission" date="2024-02" db="EMBL/GenBank/DDBJ databases">
        <authorList>
            <person name="Chen Y."/>
            <person name="Shah S."/>
            <person name="Dougan E. K."/>
            <person name="Thang M."/>
            <person name="Chan C."/>
        </authorList>
    </citation>
    <scope>NUCLEOTIDE SEQUENCE [LARGE SCALE GENOMIC DNA]</scope>
</reference>
<dbReference type="Proteomes" id="UP001642464">
    <property type="component" value="Unassembled WGS sequence"/>
</dbReference>
<evidence type="ECO:0000313" key="2">
    <source>
        <dbReference type="Proteomes" id="UP001642464"/>
    </source>
</evidence>
<keyword evidence="2" id="KW-1185">Reference proteome</keyword>